<sequence>MVDVHLSPPNVPDQPVAGAYDWPDIIERLNRLLRLRTTPIGMKMFETVGEMEAVPRVRRPTAIHTTDQIVAQAARLGWTVGITMDDLVGAQCGAVIGLHRQDEEWKSGKRMAGVWFEDIEDSHKHQVAMDTVPYGKYAAMAVSPISSGRLDPPDVVLIYATPAQTILMINGLQWTGFSKFDFGCVGESSCADSWGKALSTGEPSVSIPCYAERRYGGVLEDELLMALPPKFLPKMLDGLDSLSRNGLRYPIPQYGIQQDVRAGMSASY</sequence>
<organism evidence="1 2">
    <name type="scientific">Epidermidibacterium keratini</name>
    <dbReference type="NCBI Taxonomy" id="1891644"/>
    <lineage>
        <taxon>Bacteria</taxon>
        <taxon>Bacillati</taxon>
        <taxon>Actinomycetota</taxon>
        <taxon>Actinomycetes</taxon>
        <taxon>Sporichthyales</taxon>
        <taxon>Sporichthyaceae</taxon>
        <taxon>Epidermidibacterium</taxon>
    </lineage>
</organism>
<protein>
    <recommendedName>
        <fullName evidence="3">DUF169 domain-containing protein</fullName>
    </recommendedName>
</protein>
<gene>
    <name evidence="1" type="ORF">EK0264_07515</name>
</gene>
<dbReference type="PANTHER" id="PTHR37954:SF3">
    <property type="entry name" value="DUF169 DOMAIN-CONTAINING PROTEIN"/>
    <property type="match status" value="1"/>
</dbReference>
<dbReference type="Pfam" id="PF02596">
    <property type="entry name" value="DUF169"/>
    <property type="match status" value="1"/>
</dbReference>
<accession>A0A7L4YLS3</accession>
<evidence type="ECO:0000313" key="2">
    <source>
        <dbReference type="Proteomes" id="UP000463857"/>
    </source>
</evidence>
<proteinExistence type="predicted"/>
<evidence type="ECO:0000313" key="1">
    <source>
        <dbReference type="EMBL" id="QHC00136.1"/>
    </source>
</evidence>
<keyword evidence="2" id="KW-1185">Reference proteome</keyword>
<name>A0A7L4YLS3_9ACTN</name>
<dbReference type="OrthoDB" id="9777728at2"/>
<dbReference type="AlphaFoldDB" id="A0A7L4YLS3"/>
<dbReference type="KEGG" id="eke:EK0264_07515"/>
<dbReference type="Proteomes" id="UP000463857">
    <property type="component" value="Chromosome"/>
</dbReference>
<reference evidence="1 2" key="1">
    <citation type="journal article" date="2018" name="Int. J. Syst. Evol. Microbiol.">
        <title>Epidermidibacterium keratini gen. nov., sp. nov., a member of the family Sporichthyaceae, isolated from keratin epidermis.</title>
        <authorList>
            <person name="Lee D.G."/>
            <person name="Trujillo M.E."/>
            <person name="Kang S."/>
            <person name="Nam J.J."/>
            <person name="Kim Y.J."/>
        </authorList>
    </citation>
    <scope>NUCLEOTIDE SEQUENCE [LARGE SCALE GENOMIC DNA]</scope>
    <source>
        <strain evidence="1 2">EPI-7</strain>
    </source>
</reference>
<evidence type="ECO:0008006" key="3">
    <source>
        <dbReference type="Google" id="ProtNLM"/>
    </source>
</evidence>
<dbReference type="InterPro" id="IPR003748">
    <property type="entry name" value="DUF169"/>
</dbReference>
<dbReference type="EMBL" id="CP047156">
    <property type="protein sequence ID" value="QHC00136.1"/>
    <property type="molecule type" value="Genomic_DNA"/>
</dbReference>
<dbReference type="PANTHER" id="PTHR37954">
    <property type="entry name" value="BLL4979 PROTEIN"/>
    <property type="match status" value="1"/>
</dbReference>
<dbReference type="RefSeq" id="WP_159544319.1">
    <property type="nucleotide sequence ID" value="NZ_CP047156.1"/>
</dbReference>
<dbReference type="InParanoid" id="A0A7L4YLS3"/>